<dbReference type="SUPFAM" id="SSF50129">
    <property type="entry name" value="GroES-like"/>
    <property type="match status" value="1"/>
</dbReference>
<comment type="similarity">
    <text evidence="5">Belongs to the zinc-containing alcohol dehydrogenase family.</text>
</comment>
<evidence type="ECO:0000256" key="5">
    <source>
        <dbReference type="RuleBase" id="RU361277"/>
    </source>
</evidence>
<comment type="caution">
    <text evidence="7">The sequence shown here is derived from an EMBL/GenBank/DDBJ whole genome shotgun (WGS) entry which is preliminary data.</text>
</comment>
<evidence type="ECO:0000259" key="6">
    <source>
        <dbReference type="SMART" id="SM00829"/>
    </source>
</evidence>
<accession>A0A3E2HF74</accession>
<sequence length="330" mass="35409">MSSIKNVVYRGVDGALKQVVTDVPKVLGPKQILVKITHSGLCASDLYAIPYHATLGHEGVGIVEAIGSEVTQFKVGDRAGGGYLRDSCGHCKFCLNGQDIWCHNRSIFIESDQSNGTIADYYIGIETFLHRIPESMSSEDAAPLQCAGATVYTALVDNIKPGQRVGILGIGGLGHLAIQFAKKLGAEVVVFSTTADKEQEAMGFGASEFVLASSPEKISKPVDVLVVTGSGNPDWSRFLNKDVITRRGILVPLSASDLNLPGLNMFYNGYTVKESMVATRAVHDDMLEFAARHTIKPTIEKFELSSSGLAAAIEKLKSGKMRYRAVLTAA</sequence>
<evidence type="ECO:0000256" key="2">
    <source>
        <dbReference type="ARBA" id="ARBA00022723"/>
    </source>
</evidence>
<keyword evidence="3 5" id="KW-0862">Zinc</keyword>
<dbReference type="Gene3D" id="3.40.50.720">
    <property type="entry name" value="NAD(P)-binding Rossmann-like Domain"/>
    <property type="match status" value="1"/>
</dbReference>
<dbReference type="PROSITE" id="PS00065">
    <property type="entry name" value="D_2_HYDROXYACID_DH_1"/>
    <property type="match status" value="1"/>
</dbReference>
<dbReference type="InterPro" id="IPR047109">
    <property type="entry name" value="CAD-like"/>
</dbReference>
<evidence type="ECO:0000313" key="7">
    <source>
        <dbReference type="EMBL" id="RFU31731.1"/>
    </source>
</evidence>
<dbReference type="Gene3D" id="3.90.180.10">
    <property type="entry name" value="Medium-chain alcohol dehydrogenases, catalytic domain"/>
    <property type="match status" value="1"/>
</dbReference>
<dbReference type="PANTHER" id="PTHR42683">
    <property type="entry name" value="ALDEHYDE REDUCTASE"/>
    <property type="match status" value="1"/>
</dbReference>
<name>A0A3E2HF74_SCYLI</name>
<dbReference type="InterPro" id="IPR013149">
    <property type="entry name" value="ADH-like_C"/>
</dbReference>
<feature type="domain" description="Enoyl reductase (ER)" evidence="6">
    <location>
        <begin position="14"/>
        <end position="327"/>
    </location>
</feature>
<dbReference type="InterPro" id="IPR020843">
    <property type="entry name" value="ER"/>
</dbReference>
<dbReference type="AlphaFoldDB" id="A0A3E2HF74"/>
<dbReference type="InterPro" id="IPR013154">
    <property type="entry name" value="ADH-like_N"/>
</dbReference>
<dbReference type="FunFam" id="3.40.50.720:FF:000022">
    <property type="entry name" value="Cinnamyl alcohol dehydrogenase"/>
    <property type="match status" value="1"/>
</dbReference>
<evidence type="ECO:0000313" key="8">
    <source>
        <dbReference type="Proteomes" id="UP000258309"/>
    </source>
</evidence>
<organism evidence="7 8">
    <name type="scientific">Scytalidium lignicola</name>
    <name type="common">Hyphomycete</name>
    <dbReference type="NCBI Taxonomy" id="5539"/>
    <lineage>
        <taxon>Eukaryota</taxon>
        <taxon>Fungi</taxon>
        <taxon>Dikarya</taxon>
        <taxon>Ascomycota</taxon>
        <taxon>Pezizomycotina</taxon>
        <taxon>Leotiomycetes</taxon>
        <taxon>Leotiomycetes incertae sedis</taxon>
        <taxon>Scytalidium</taxon>
    </lineage>
</organism>
<comment type="cofactor">
    <cofactor evidence="1 5">
        <name>Zn(2+)</name>
        <dbReference type="ChEBI" id="CHEBI:29105"/>
    </cofactor>
</comment>
<dbReference type="GO" id="GO:0016616">
    <property type="term" value="F:oxidoreductase activity, acting on the CH-OH group of donors, NAD or NADP as acceptor"/>
    <property type="evidence" value="ECO:0007669"/>
    <property type="project" value="InterPro"/>
</dbReference>
<dbReference type="Proteomes" id="UP000258309">
    <property type="component" value="Unassembled WGS sequence"/>
</dbReference>
<feature type="non-terminal residue" evidence="7">
    <location>
        <position position="1"/>
    </location>
</feature>
<dbReference type="OrthoDB" id="1879366at2759"/>
<feature type="non-terminal residue" evidence="7">
    <location>
        <position position="330"/>
    </location>
</feature>
<dbReference type="STRING" id="5539.A0A3E2HF74"/>
<dbReference type="EMBL" id="NCSJ02000069">
    <property type="protein sequence ID" value="RFU31731.1"/>
    <property type="molecule type" value="Genomic_DNA"/>
</dbReference>
<dbReference type="InterPro" id="IPR002328">
    <property type="entry name" value="ADH_Zn_CS"/>
</dbReference>
<keyword evidence="4" id="KW-0560">Oxidoreductase</keyword>
<keyword evidence="8" id="KW-1185">Reference proteome</keyword>
<dbReference type="PROSITE" id="PS00059">
    <property type="entry name" value="ADH_ZINC"/>
    <property type="match status" value="1"/>
</dbReference>
<evidence type="ECO:0000256" key="1">
    <source>
        <dbReference type="ARBA" id="ARBA00001947"/>
    </source>
</evidence>
<evidence type="ECO:0000256" key="4">
    <source>
        <dbReference type="ARBA" id="ARBA00023002"/>
    </source>
</evidence>
<proteinExistence type="inferred from homology"/>
<dbReference type="SMART" id="SM00829">
    <property type="entry name" value="PKS_ER"/>
    <property type="match status" value="1"/>
</dbReference>
<protein>
    <recommendedName>
        <fullName evidence="6">Enoyl reductase (ER) domain-containing protein</fullName>
    </recommendedName>
</protein>
<gene>
    <name evidence="7" type="ORF">B7463_g4598</name>
</gene>
<dbReference type="OMA" id="SINITHC"/>
<keyword evidence="2 5" id="KW-0479">Metal-binding</keyword>
<dbReference type="CDD" id="cd05283">
    <property type="entry name" value="CAD1"/>
    <property type="match status" value="1"/>
</dbReference>
<dbReference type="Pfam" id="PF00107">
    <property type="entry name" value="ADH_zinc_N"/>
    <property type="match status" value="1"/>
</dbReference>
<dbReference type="GO" id="GO:0008270">
    <property type="term" value="F:zinc ion binding"/>
    <property type="evidence" value="ECO:0007669"/>
    <property type="project" value="InterPro"/>
</dbReference>
<evidence type="ECO:0000256" key="3">
    <source>
        <dbReference type="ARBA" id="ARBA00022833"/>
    </source>
</evidence>
<reference evidence="7 8" key="1">
    <citation type="submission" date="2018-05" db="EMBL/GenBank/DDBJ databases">
        <title>Draft genome sequence of Scytalidium lignicola DSM 105466, a ubiquitous saprotrophic fungus.</title>
        <authorList>
            <person name="Buettner E."/>
            <person name="Gebauer A.M."/>
            <person name="Hofrichter M."/>
            <person name="Liers C."/>
            <person name="Kellner H."/>
        </authorList>
    </citation>
    <scope>NUCLEOTIDE SEQUENCE [LARGE SCALE GENOMIC DNA]</scope>
    <source>
        <strain evidence="7 8">DSM 105466</strain>
    </source>
</reference>
<dbReference type="Pfam" id="PF08240">
    <property type="entry name" value="ADH_N"/>
    <property type="match status" value="1"/>
</dbReference>
<dbReference type="SUPFAM" id="SSF51735">
    <property type="entry name" value="NAD(P)-binding Rossmann-fold domains"/>
    <property type="match status" value="1"/>
</dbReference>
<dbReference type="InterPro" id="IPR011032">
    <property type="entry name" value="GroES-like_sf"/>
</dbReference>
<dbReference type="InterPro" id="IPR029752">
    <property type="entry name" value="D-isomer_DH_CS1"/>
</dbReference>
<dbReference type="InterPro" id="IPR036291">
    <property type="entry name" value="NAD(P)-bd_dom_sf"/>
</dbReference>